<keyword evidence="2" id="KW-1185">Reference proteome</keyword>
<comment type="caution">
    <text evidence="1">The sequence shown here is derived from an EMBL/GenBank/DDBJ whole genome shotgun (WGS) entry which is preliminary data.</text>
</comment>
<proteinExistence type="predicted"/>
<gene>
    <name evidence="1" type="ORF">RCG21_31320</name>
</gene>
<dbReference type="AlphaFoldDB" id="A0AA90TWF5"/>
<organism evidence="1 2">
    <name type="scientific">Bacillus salipaludis</name>
    <dbReference type="NCBI Taxonomy" id="2547811"/>
    <lineage>
        <taxon>Bacteria</taxon>
        <taxon>Bacillati</taxon>
        <taxon>Bacillota</taxon>
        <taxon>Bacilli</taxon>
        <taxon>Bacillales</taxon>
        <taxon>Bacillaceae</taxon>
        <taxon>Bacillus</taxon>
    </lineage>
</organism>
<accession>A0AA90TWF5</accession>
<evidence type="ECO:0000313" key="1">
    <source>
        <dbReference type="EMBL" id="MDQ6600718.1"/>
    </source>
</evidence>
<reference evidence="1" key="1">
    <citation type="submission" date="2023-08" db="EMBL/GenBank/DDBJ databases">
        <title>Nitrogen cycling bacteria in agricultural field soils.</title>
        <authorList>
            <person name="Jang J."/>
        </authorList>
    </citation>
    <scope>NUCLEOTIDE SEQUENCE</scope>
    <source>
        <strain evidence="1">PS3-36</strain>
    </source>
</reference>
<evidence type="ECO:0000313" key="2">
    <source>
        <dbReference type="Proteomes" id="UP001178888"/>
    </source>
</evidence>
<sequence>MTGKWLYFQKENDFLSLFECEPTLLDNTSKDLPFYYNKATYRFSNGEEDFIVTLSPSYGEVKIQVTQRASKRLLSLLDLKRVDKFEITADKKDHSSVLITVVNEDIQQMIEIDFKPYFKQIIKEHFTM</sequence>
<protein>
    <submittedName>
        <fullName evidence="1">Uncharacterized protein</fullName>
    </submittedName>
</protein>
<dbReference type="RefSeq" id="WP_308914368.1">
    <property type="nucleotide sequence ID" value="NZ_JAVGVR010000002.1"/>
</dbReference>
<dbReference type="Proteomes" id="UP001178888">
    <property type="component" value="Unassembled WGS sequence"/>
</dbReference>
<dbReference type="EMBL" id="JAVGVR010000002">
    <property type="protein sequence ID" value="MDQ6600718.1"/>
    <property type="molecule type" value="Genomic_DNA"/>
</dbReference>
<name>A0AA90TWF5_9BACI</name>